<name>A0A382LYW7_9ZZZZ</name>
<dbReference type="EMBL" id="UINC01089197">
    <property type="protein sequence ID" value="SVC40081.1"/>
    <property type="molecule type" value="Genomic_DNA"/>
</dbReference>
<evidence type="ECO:0000313" key="1">
    <source>
        <dbReference type="EMBL" id="SVC40081.1"/>
    </source>
</evidence>
<reference evidence="1" key="1">
    <citation type="submission" date="2018-05" db="EMBL/GenBank/DDBJ databases">
        <authorList>
            <person name="Lanie J.A."/>
            <person name="Ng W.-L."/>
            <person name="Kazmierczak K.M."/>
            <person name="Andrzejewski T.M."/>
            <person name="Davidsen T.M."/>
            <person name="Wayne K.J."/>
            <person name="Tettelin H."/>
            <person name="Glass J.I."/>
            <person name="Rusch D."/>
            <person name="Podicherti R."/>
            <person name="Tsui H.-C.T."/>
            <person name="Winkler M.E."/>
        </authorList>
    </citation>
    <scope>NUCLEOTIDE SEQUENCE</scope>
</reference>
<proteinExistence type="predicted"/>
<sequence>MSNLALDNIRKNVIYQNSIDIWIATCQEKEIGWNDTEKYQTFIGYLLKSGLNMKKFPLCIKESGGDFDRGQEKTKFGDALSELNNETSAAYTIKLNDAAIDVIRKFSL</sequence>
<dbReference type="AlphaFoldDB" id="A0A382LYW7"/>
<protein>
    <submittedName>
        <fullName evidence="1">Uncharacterized protein</fullName>
    </submittedName>
</protein>
<gene>
    <name evidence="1" type="ORF">METZ01_LOCUS292935</name>
</gene>
<accession>A0A382LYW7</accession>
<organism evidence="1">
    <name type="scientific">marine metagenome</name>
    <dbReference type="NCBI Taxonomy" id="408172"/>
    <lineage>
        <taxon>unclassified sequences</taxon>
        <taxon>metagenomes</taxon>
        <taxon>ecological metagenomes</taxon>
    </lineage>
</organism>